<name>U4KYI8_PYROM</name>
<dbReference type="STRING" id="1076935.U4KYI8"/>
<sequence length="371" mass="40762">MMEFALAPSRFIFTICLALLIVFCIQTARRLFDALIHDLHWRIFGNNESPIEPKNSQNDENCQDTSSCQRTYDLTHRASKKGRLLPSNTQSPSYLFGMVAFAARIPSVLADAGDDFSNNLLSDLAPILALFGENVANQYMSHSTSWIEDLIFAIGPLGIITATSGAIRVGGPSYLQAIIGRAREGNGIVELEFMSSTSTDVCELWNGKGISRVQGSAQPAPIIELYHLKYDESSNSIPGEDQSDDEGRGLLESWTSHISGKLPRFRPGRNHHRESYDDIRDEVQSLSGDWDSDPSMIYDFKSGREAEILTQINQNSTDPTNTDSSAPAPPNLGFNISYQRVSVLELRILAAIGILLQTAVLVFAGMTISPG</sequence>
<accession>U4KYI8</accession>
<evidence type="ECO:0000313" key="3">
    <source>
        <dbReference type="Proteomes" id="UP000018144"/>
    </source>
</evidence>
<dbReference type="EMBL" id="HF935349">
    <property type="protein sequence ID" value="CCX07312.1"/>
    <property type="molecule type" value="Genomic_DNA"/>
</dbReference>
<feature type="transmembrane region" description="Helical" evidence="1">
    <location>
        <begin position="348"/>
        <end position="368"/>
    </location>
</feature>
<reference evidence="2 3" key="1">
    <citation type="journal article" date="2013" name="PLoS Genet.">
        <title>The genome and development-dependent transcriptomes of Pyronema confluens: a window into fungal evolution.</title>
        <authorList>
            <person name="Traeger S."/>
            <person name="Altegoer F."/>
            <person name="Freitag M."/>
            <person name="Gabaldon T."/>
            <person name="Kempken F."/>
            <person name="Kumar A."/>
            <person name="Marcet-Houben M."/>
            <person name="Poggeler S."/>
            <person name="Stajich J.E."/>
            <person name="Nowrousian M."/>
        </authorList>
    </citation>
    <scope>NUCLEOTIDE SEQUENCE [LARGE SCALE GENOMIC DNA]</scope>
    <source>
        <strain evidence="3">CBS 100304</strain>
        <tissue evidence="2">Vegetative mycelium</tissue>
    </source>
</reference>
<evidence type="ECO:0000313" key="2">
    <source>
        <dbReference type="EMBL" id="CCX07312.1"/>
    </source>
</evidence>
<evidence type="ECO:0000256" key="1">
    <source>
        <dbReference type="SAM" id="Phobius"/>
    </source>
</evidence>
<dbReference type="OrthoDB" id="194358at2759"/>
<keyword evidence="1" id="KW-0812">Transmembrane</keyword>
<proteinExistence type="predicted"/>
<organism evidence="2 3">
    <name type="scientific">Pyronema omphalodes (strain CBS 100304)</name>
    <name type="common">Pyronema confluens</name>
    <dbReference type="NCBI Taxonomy" id="1076935"/>
    <lineage>
        <taxon>Eukaryota</taxon>
        <taxon>Fungi</taxon>
        <taxon>Dikarya</taxon>
        <taxon>Ascomycota</taxon>
        <taxon>Pezizomycotina</taxon>
        <taxon>Pezizomycetes</taxon>
        <taxon>Pezizales</taxon>
        <taxon>Pyronemataceae</taxon>
        <taxon>Pyronema</taxon>
    </lineage>
</organism>
<keyword evidence="3" id="KW-1185">Reference proteome</keyword>
<keyword evidence="1" id="KW-1133">Transmembrane helix</keyword>
<keyword evidence="1" id="KW-0472">Membrane</keyword>
<gene>
    <name evidence="2" type="ORF">PCON_06901</name>
</gene>
<protein>
    <submittedName>
        <fullName evidence="2">Uncharacterized protein</fullName>
    </submittedName>
</protein>
<dbReference type="AlphaFoldDB" id="U4KYI8"/>
<dbReference type="Proteomes" id="UP000018144">
    <property type="component" value="Unassembled WGS sequence"/>
</dbReference>